<evidence type="ECO:0000313" key="1">
    <source>
        <dbReference type="EMBL" id="ESO97644.1"/>
    </source>
</evidence>
<keyword evidence="2" id="KW-1185">Reference proteome</keyword>
<protein>
    <submittedName>
        <fullName evidence="1">Uncharacterized protein</fullName>
    </submittedName>
</protein>
<reference evidence="1 2" key="1">
    <citation type="journal article" date="2013" name="Nature">
        <title>Insights into bilaterian evolution from three spiralian genomes.</title>
        <authorList>
            <person name="Simakov O."/>
            <person name="Marletaz F."/>
            <person name="Cho S.J."/>
            <person name="Edsinger-Gonzales E."/>
            <person name="Havlak P."/>
            <person name="Hellsten U."/>
            <person name="Kuo D.H."/>
            <person name="Larsson T."/>
            <person name="Lv J."/>
            <person name="Arendt D."/>
            <person name="Savage R."/>
            <person name="Osoegawa K."/>
            <person name="de Jong P."/>
            <person name="Grimwood J."/>
            <person name="Chapman J.A."/>
            <person name="Shapiro H."/>
            <person name="Aerts A."/>
            <person name="Otillar R.P."/>
            <person name="Terry A.Y."/>
            <person name="Boore J.L."/>
            <person name="Grigoriev I.V."/>
            <person name="Lindberg D.R."/>
            <person name="Seaver E.C."/>
            <person name="Weisblat D.A."/>
            <person name="Putnam N.H."/>
            <person name="Rokhsar D.S."/>
        </authorList>
    </citation>
    <scope>NUCLEOTIDE SEQUENCE [LARGE SCALE GENOMIC DNA]</scope>
</reference>
<dbReference type="KEGG" id="lgi:LOTGIDRAFT_152736"/>
<dbReference type="GeneID" id="20235764"/>
<proteinExistence type="predicted"/>
<dbReference type="Proteomes" id="UP000030746">
    <property type="component" value="Unassembled WGS sequence"/>
</dbReference>
<dbReference type="HOGENOM" id="CLU_858646_0_0_1"/>
<evidence type="ECO:0000313" key="2">
    <source>
        <dbReference type="Proteomes" id="UP000030746"/>
    </source>
</evidence>
<gene>
    <name evidence="1" type="ORF">LOTGIDRAFT_152736</name>
</gene>
<organism evidence="1 2">
    <name type="scientific">Lottia gigantea</name>
    <name type="common">Giant owl limpet</name>
    <dbReference type="NCBI Taxonomy" id="225164"/>
    <lineage>
        <taxon>Eukaryota</taxon>
        <taxon>Metazoa</taxon>
        <taxon>Spiralia</taxon>
        <taxon>Lophotrochozoa</taxon>
        <taxon>Mollusca</taxon>
        <taxon>Gastropoda</taxon>
        <taxon>Patellogastropoda</taxon>
        <taxon>Lottioidea</taxon>
        <taxon>Lottiidae</taxon>
        <taxon>Lottia</taxon>
    </lineage>
</organism>
<dbReference type="CTD" id="20235764"/>
<sequence length="324" mass="35549">MHLVTKRIRQSAQEAYKSTERIKMICLFMIAVVLAVCNAQPKRADKLSLKGGAVDAINNIQVPLVEKMSFPVGTNGGNPGNQPLVAKSSYPDTYSDAMIRALAFMAEGNVALEQDDNGTPNNPFDDLYVMISELGERVNLSYNEIIMIRDVNHRLNSIFETTPGSVTPAITTVIRGASNSGQQRVLSANSRSMSFNIGQSRSGNSEVGTAQIGYIPSRKVGQSVTRNAFAANMQFGSGNTARNMQFGSGNTARNMQFGSGNSARNMQFGSGNSGVNVGGLNAFQQQQMYKMQMIQRLQAMRYGMLSRMFLRPMIHPVYLRRFPF</sequence>
<dbReference type="EMBL" id="KB201304">
    <property type="protein sequence ID" value="ESO97644.1"/>
    <property type="molecule type" value="Genomic_DNA"/>
</dbReference>
<dbReference type="OrthoDB" id="6117980at2759"/>
<accession>V4C7H4</accession>
<name>V4C7H4_LOTGI</name>
<dbReference type="RefSeq" id="XP_009051501.1">
    <property type="nucleotide sequence ID" value="XM_009053253.1"/>
</dbReference>
<dbReference type="AlphaFoldDB" id="V4C7H4"/>